<organism evidence="1 2">
    <name type="scientific">Robbsia betulipollinis</name>
    <dbReference type="NCBI Taxonomy" id="2981849"/>
    <lineage>
        <taxon>Bacteria</taxon>
        <taxon>Pseudomonadati</taxon>
        <taxon>Pseudomonadota</taxon>
        <taxon>Betaproteobacteria</taxon>
        <taxon>Burkholderiales</taxon>
        <taxon>Burkholderiaceae</taxon>
        <taxon>Robbsia</taxon>
    </lineage>
</organism>
<name>A0ABT3ZKC5_9BURK</name>
<sequence length="160" mass="16840">MDTLILAIDSIKGNSALSDFAGKVAVDSYSLGVSLPMNHDVSNTERTMGRPSFSEMTLSKMTDVSTPALYAACAAGTKLGDATLSLGRNVNGKFVLLVKYVLENTMVSNIQTSGGSGGAMDNFSLNYTAITCEFTQQNPDSTAKGTSQFGWDLTTNVAKS</sequence>
<dbReference type="Proteomes" id="UP001082899">
    <property type="component" value="Unassembled WGS sequence"/>
</dbReference>
<protein>
    <submittedName>
        <fullName evidence="1">Type VI secretion system tube protein Hcp</fullName>
    </submittedName>
</protein>
<evidence type="ECO:0000313" key="2">
    <source>
        <dbReference type="Proteomes" id="UP001082899"/>
    </source>
</evidence>
<evidence type="ECO:0000313" key="1">
    <source>
        <dbReference type="EMBL" id="MCY0386983.1"/>
    </source>
</evidence>
<proteinExistence type="predicted"/>
<dbReference type="InterPro" id="IPR036624">
    <property type="entry name" value="Hcp1-lik_sf"/>
</dbReference>
<dbReference type="EMBL" id="JAPMXC010000001">
    <property type="protein sequence ID" value="MCY0386983.1"/>
    <property type="molecule type" value="Genomic_DNA"/>
</dbReference>
<dbReference type="InterPro" id="IPR053165">
    <property type="entry name" value="HSI-I_assembly_Hcp1"/>
</dbReference>
<dbReference type="Gene3D" id="2.30.110.20">
    <property type="entry name" value="Hcp1-like"/>
    <property type="match status" value="1"/>
</dbReference>
<dbReference type="Pfam" id="PF05638">
    <property type="entry name" value="T6SS_HCP"/>
    <property type="match status" value="1"/>
</dbReference>
<dbReference type="InterPro" id="IPR008514">
    <property type="entry name" value="T6SS_Hcp"/>
</dbReference>
<dbReference type="PANTHER" id="PTHR36152:SF1">
    <property type="entry name" value="UBIQUITIN-LIKE DOMAIN-CONTAINING PROTEIN"/>
    <property type="match status" value="1"/>
</dbReference>
<reference evidence="1" key="1">
    <citation type="submission" date="2022-11" db="EMBL/GenBank/DDBJ databases">
        <title>Robbsia betulipollinis sp. nov., isolated from pollen of birch (Betula pendula).</title>
        <authorList>
            <person name="Shi H."/>
            <person name="Ambika Manirajan B."/>
            <person name="Ratering S."/>
            <person name="Geissler-Plaum R."/>
            <person name="Schnell S."/>
        </authorList>
    </citation>
    <scope>NUCLEOTIDE SEQUENCE</scope>
    <source>
        <strain evidence="1">Bb-Pol-6</strain>
    </source>
</reference>
<dbReference type="RefSeq" id="WP_267846664.1">
    <property type="nucleotide sequence ID" value="NZ_JAPMXC010000001.1"/>
</dbReference>
<comment type="caution">
    <text evidence="1">The sequence shown here is derived from an EMBL/GenBank/DDBJ whole genome shotgun (WGS) entry which is preliminary data.</text>
</comment>
<accession>A0ABT3ZKC5</accession>
<gene>
    <name evidence="1" type="ORF">OVY01_06995</name>
</gene>
<dbReference type="SUPFAM" id="SSF141452">
    <property type="entry name" value="Hcp1-like"/>
    <property type="match status" value="1"/>
</dbReference>
<dbReference type="PANTHER" id="PTHR36152">
    <property type="entry name" value="CYTOPLASMIC PROTEIN-RELATED"/>
    <property type="match status" value="1"/>
</dbReference>
<keyword evidence="2" id="KW-1185">Reference proteome</keyword>